<dbReference type="OrthoDB" id="687049at2759"/>
<dbReference type="GO" id="GO:0071006">
    <property type="term" value="C:U2-type catalytic step 1 spliceosome"/>
    <property type="evidence" value="ECO:0007669"/>
    <property type="project" value="TreeGrafter"/>
</dbReference>
<dbReference type="SMART" id="SM00504">
    <property type="entry name" value="Ubox"/>
    <property type="match status" value="1"/>
</dbReference>
<feature type="repeat" description="WD" evidence="17">
    <location>
        <begin position="467"/>
        <end position="500"/>
    </location>
</feature>
<proteinExistence type="inferred from homology"/>
<dbReference type="RefSeq" id="XP_005835857.1">
    <property type="nucleotide sequence ID" value="XM_005835800.1"/>
</dbReference>
<dbReference type="CDD" id="cd16656">
    <property type="entry name" value="RING-Ubox_PRP19"/>
    <property type="match status" value="1"/>
</dbReference>
<comment type="subcellular location">
    <subcellularLocation>
        <location evidence="2 18">Nucleus</location>
    </subcellularLocation>
</comment>
<evidence type="ECO:0000256" key="2">
    <source>
        <dbReference type="ARBA" id="ARBA00004123"/>
    </source>
</evidence>
<dbReference type="InterPro" id="IPR019775">
    <property type="entry name" value="WD40_repeat_CS"/>
</dbReference>
<feature type="repeat" description="WD" evidence="17">
    <location>
        <begin position="250"/>
        <end position="291"/>
    </location>
</feature>
<keyword evidence="11" id="KW-0677">Repeat</keyword>
<evidence type="ECO:0000256" key="1">
    <source>
        <dbReference type="ARBA" id="ARBA00000900"/>
    </source>
</evidence>
<dbReference type="InterPro" id="IPR003613">
    <property type="entry name" value="Ubox_domain"/>
</dbReference>
<dbReference type="PANTHER" id="PTHR43995">
    <property type="entry name" value="PRE-MRNA-PROCESSING FACTOR 19"/>
    <property type="match status" value="1"/>
</dbReference>
<feature type="region of interest" description="Disordered" evidence="19">
    <location>
        <begin position="137"/>
        <end position="159"/>
    </location>
</feature>
<dbReference type="AlphaFoldDB" id="L1JKP1"/>
<keyword evidence="13 18" id="KW-0833">Ubl conjugation pathway</keyword>
<keyword evidence="14 18" id="KW-0508">mRNA splicing</keyword>
<comment type="pathway">
    <text evidence="3 18">Protein modification; protein ubiquitination.</text>
</comment>
<dbReference type="GO" id="GO:0000398">
    <property type="term" value="P:mRNA splicing, via spliceosome"/>
    <property type="evidence" value="ECO:0007669"/>
    <property type="project" value="InterPro"/>
</dbReference>
<dbReference type="Pfam" id="PF00400">
    <property type="entry name" value="WD40"/>
    <property type="match status" value="6"/>
</dbReference>
<dbReference type="GO" id="GO:0006281">
    <property type="term" value="P:DNA repair"/>
    <property type="evidence" value="ECO:0007669"/>
    <property type="project" value="UniProtKB-KW"/>
</dbReference>
<comment type="similarity">
    <text evidence="4 18">Belongs to the WD repeat PRP19 family.</text>
</comment>
<keyword evidence="10 18" id="KW-0747">Spliceosome</keyword>
<keyword evidence="23" id="KW-1185">Reference proteome</keyword>
<dbReference type="GO" id="GO:0061630">
    <property type="term" value="F:ubiquitin protein ligase activity"/>
    <property type="evidence" value="ECO:0007669"/>
    <property type="project" value="UniProtKB-UniRule"/>
</dbReference>
<reference evidence="22" key="3">
    <citation type="submission" date="2015-06" db="UniProtKB">
        <authorList>
            <consortium name="EnsemblProtists"/>
        </authorList>
    </citation>
    <scope>IDENTIFICATION</scope>
</reference>
<feature type="domain" description="U-box" evidence="20">
    <location>
        <begin position="2"/>
        <end position="62"/>
    </location>
</feature>
<evidence type="ECO:0000256" key="12">
    <source>
        <dbReference type="ARBA" id="ARBA00022763"/>
    </source>
</evidence>
<dbReference type="CDD" id="cd00200">
    <property type="entry name" value="WD40"/>
    <property type="match status" value="1"/>
</dbReference>
<feature type="repeat" description="WD" evidence="17">
    <location>
        <begin position="347"/>
        <end position="377"/>
    </location>
</feature>
<dbReference type="PROSITE" id="PS00678">
    <property type="entry name" value="WD_REPEATS_1"/>
    <property type="match status" value="1"/>
</dbReference>
<evidence type="ECO:0000256" key="13">
    <source>
        <dbReference type="ARBA" id="ARBA00022786"/>
    </source>
</evidence>
<dbReference type="InterPro" id="IPR038959">
    <property type="entry name" value="Prp19"/>
</dbReference>
<dbReference type="Pfam" id="PF08606">
    <property type="entry name" value="Prp19"/>
    <property type="match status" value="1"/>
</dbReference>
<reference evidence="21 23" key="1">
    <citation type="journal article" date="2012" name="Nature">
        <title>Algal genomes reveal evolutionary mosaicism and the fate of nucleomorphs.</title>
        <authorList>
            <consortium name="DOE Joint Genome Institute"/>
            <person name="Curtis B.A."/>
            <person name="Tanifuji G."/>
            <person name="Burki F."/>
            <person name="Gruber A."/>
            <person name="Irimia M."/>
            <person name="Maruyama S."/>
            <person name="Arias M.C."/>
            <person name="Ball S.G."/>
            <person name="Gile G.H."/>
            <person name="Hirakawa Y."/>
            <person name="Hopkins J.F."/>
            <person name="Kuo A."/>
            <person name="Rensing S.A."/>
            <person name="Schmutz J."/>
            <person name="Symeonidi A."/>
            <person name="Elias M."/>
            <person name="Eveleigh R.J."/>
            <person name="Herman E.K."/>
            <person name="Klute M.J."/>
            <person name="Nakayama T."/>
            <person name="Obornik M."/>
            <person name="Reyes-Prieto A."/>
            <person name="Armbrust E.V."/>
            <person name="Aves S.J."/>
            <person name="Beiko R.G."/>
            <person name="Coutinho P."/>
            <person name="Dacks J.B."/>
            <person name="Durnford D.G."/>
            <person name="Fast N.M."/>
            <person name="Green B.R."/>
            <person name="Grisdale C.J."/>
            <person name="Hempel F."/>
            <person name="Henrissat B."/>
            <person name="Hoppner M.P."/>
            <person name="Ishida K."/>
            <person name="Kim E."/>
            <person name="Koreny L."/>
            <person name="Kroth P.G."/>
            <person name="Liu Y."/>
            <person name="Malik S.B."/>
            <person name="Maier U.G."/>
            <person name="McRose D."/>
            <person name="Mock T."/>
            <person name="Neilson J.A."/>
            <person name="Onodera N.T."/>
            <person name="Poole A.M."/>
            <person name="Pritham E.J."/>
            <person name="Richards T.A."/>
            <person name="Rocap G."/>
            <person name="Roy S.W."/>
            <person name="Sarai C."/>
            <person name="Schaack S."/>
            <person name="Shirato S."/>
            <person name="Slamovits C.H."/>
            <person name="Spencer D.F."/>
            <person name="Suzuki S."/>
            <person name="Worden A.Z."/>
            <person name="Zauner S."/>
            <person name="Barry K."/>
            <person name="Bell C."/>
            <person name="Bharti A.K."/>
            <person name="Crow J.A."/>
            <person name="Grimwood J."/>
            <person name="Kramer R."/>
            <person name="Lindquist E."/>
            <person name="Lucas S."/>
            <person name="Salamov A."/>
            <person name="McFadden G.I."/>
            <person name="Lane C.E."/>
            <person name="Keeling P.J."/>
            <person name="Gray M.W."/>
            <person name="Grigoriev I.V."/>
            <person name="Archibald J.M."/>
        </authorList>
    </citation>
    <scope>NUCLEOTIDE SEQUENCE</scope>
    <source>
        <strain evidence="21 23">CCMP2712</strain>
    </source>
</reference>
<dbReference type="HOGENOM" id="CLU_023894_1_1_1"/>
<gene>
    <name evidence="21" type="ORF">GUITHDRAFT_93577</name>
</gene>
<evidence type="ECO:0000313" key="23">
    <source>
        <dbReference type="Proteomes" id="UP000011087"/>
    </source>
</evidence>
<dbReference type="Proteomes" id="UP000011087">
    <property type="component" value="Unassembled WGS sequence"/>
</dbReference>
<reference evidence="23" key="2">
    <citation type="submission" date="2012-11" db="EMBL/GenBank/DDBJ databases">
        <authorList>
            <person name="Kuo A."/>
            <person name="Curtis B.A."/>
            <person name="Tanifuji G."/>
            <person name="Burki F."/>
            <person name="Gruber A."/>
            <person name="Irimia M."/>
            <person name="Maruyama S."/>
            <person name="Arias M.C."/>
            <person name="Ball S.G."/>
            <person name="Gile G.H."/>
            <person name="Hirakawa Y."/>
            <person name="Hopkins J.F."/>
            <person name="Rensing S.A."/>
            <person name="Schmutz J."/>
            <person name="Symeonidi A."/>
            <person name="Elias M."/>
            <person name="Eveleigh R.J."/>
            <person name="Herman E.K."/>
            <person name="Klute M.J."/>
            <person name="Nakayama T."/>
            <person name="Obornik M."/>
            <person name="Reyes-Prieto A."/>
            <person name="Armbrust E.V."/>
            <person name="Aves S.J."/>
            <person name="Beiko R.G."/>
            <person name="Coutinho P."/>
            <person name="Dacks J.B."/>
            <person name="Durnford D.G."/>
            <person name="Fast N.M."/>
            <person name="Green B.R."/>
            <person name="Grisdale C."/>
            <person name="Hempe F."/>
            <person name="Henrissat B."/>
            <person name="Hoppner M.P."/>
            <person name="Ishida K.-I."/>
            <person name="Kim E."/>
            <person name="Koreny L."/>
            <person name="Kroth P.G."/>
            <person name="Liu Y."/>
            <person name="Malik S.-B."/>
            <person name="Maier U.G."/>
            <person name="McRose D."/>
            <person name="Mock T."/>
            <person name="Neilson J.A."/>
            <person name="Onodera N.T."/>
            <person name="Poole A.M."/>
            <person name="Pritham E.J."/>
            <person name="Richards T.A."/>
            <person name="Rocap G."/>
            <person name="Roy S.W."/>
            <person name="Sarai C."/>
            <person name="Schaack S."/>
            <person name="Shirato S."/>
            <person name="Slamovits C.H."/>
            <person name="Spencer D.F."/>
            <person name="Suzuki S."/>
            <person name="Worden A.Z."/>
            <person name="Zauner S."/>
            <person name="Barry K."/>
            <person name="Bell C."/>
            <person name="Bharti A.K."/>
            <person name="Crow J.A."/>
            <person name="Grimwood J."/>
            <person name="Kramer R."/>
            <person name="Lindquist E."/>
            <person name="Lucas S."/>
            <person name="Salamov A."/>
            <person name="McFadden G.I."/>
            <person name="Lane C.E."/>
            <person name="Keeling P.J."/>
            <person name="Gray M.W."/>
            <person name="Grigoriev I.V."/>
            <person name="Archibald J.M."/>
        </authorList>
    </citation>
    <scope>NUCLEOTIDE SEQUENCE</scope>
    <source>
        <strain evidence="23">CCMP2712</strain>
    </source>
</reference>
<evidence type="ECO:0000256" key="16">
    <source>
        <dbReference type="ARBA" id="ARBA00023242"/>
    </source>
</evidence>
<dbReference type="InterPro" id="IPR001680">
    <property type="entry name" value="WD40_rpt"/>
</dbReference>
<evidence type="ECO:0000256" key="5">
    <source>
        <dbReference type="ARBA" id="ARBA00012483"/>
    </source>
</evidence>
<comment type="subunit">
    <text evidence="18">Homotetramer.</text>
</comment>
<dbReference type="SUPFAM" id="SSF57850">
    <property type="entry name" value="RING/U-box"/>
    <property type="match status" value="1"/>
</dbReference>
<dbReference type="InterPro" id="IPR015943">
    <property type="entry name" value="WD40/YVTN_repeat-like_dom_sf"/>
</dbReference>
<protein>
    <recommendedName>
        <fullName evidence="6 18">Pre-mRNA-processing factor 19</fullName>
        <ecNumber evidence="5 18">2.3.2.27</ecNumber>
    </recommendedName>
</protein>
<dbReference type="OMA" id="SLDQHWA"/>
<evidence type="ECO:0000256" key="18">
    <source>
        <dbReference type="RuleBase" id="RU367101"/>
    </source>
</evidence>
<name>L1JKP1_GUITC</name>
<keyword evidence="15 18" id="KW-0234">DNA repair</keyword>
<dbReference type="EC" id="2.3.2.27" evidence="5 18"/>
<keyword evidence="9 18" id="KW-0808">Transferase</keyword>
<dbReference type="FunFam" id="3.30.40.10:FF:000027">
    <property type="entry name" value="Pre-mRNA-processing factor 19, putative"/>
    <property type="match status" value="1"/>
</dbReference>
<dbReference type="PROSITE" id="PS50082">
    <property type="entry name" value="WD_REPEATS_2"/>
    <property type="match status" value="3"/>
</dbReference>
<evidence type="ECO:0000256" key="14">
    <source>
        <dbReference type="ARBA" id="ARBA00023187"/>
    </source>
</evidence>
<keyword evidence="7 17" id="KW-0853">WD repeat</keyword>
<dbReference type="SMART" id="SM00320">
    <property type="entry name" value="WD40"/>
    <property type="match status" value="6"/>
</dbReference>
<dbReference type="UniPathway" id="UPA00143"/>
<dbReference type="KEGG" id="gtt:GUITHDRAFT_93577"/>
<dbReference type="PANTHER" id="PTHR43995:SF1">
    <property type="entry name" value="PRE-MRNA-PROCESSING FACTOR 19"/>
    <property type="match status" value="1"/>
</dbReference>
<dbReference type="PROSITE" id="PS50294">
    <property type="entry name" value="WD_REPEATS_REGION"/>
    <property type="match status" value="2"/>
</dbReference>
<keyword evidence="8 18" id="KW-0507">mRNA processing</keyword>
<evidence type="ECO:0000313" key="22">
    <source>
        <dbReference type="EnsemblProtists" id="EKX48877"/>
    </source>
</evidence>
<dbReference type="SUPFAM" id="SSF50978">
    <property type="entry name" value="WD40 repeat-like"/>
    <property type="match status" value="1"/>
</dbReference>
<comment type="catalytic activity">
    <reaction evidence="1 18">
        <text>S-ubiquitinyl-[E2 ubiquitin-conjugating enzyme]-L-cysteine + [acceptor protein]-L-lysine = [E2 ubiquitin-conjugating enzyme]-L-cysteine + N(6)-ubiquitinyl-[acceptor protein]-L-lysine.</text>
        <dbReference type="EC" id="2.3.2.27"/>
    </reaction>
</comment>
<dbReference type="GO" id="GO:0070534">
    <property type="term" value="P:protein K63-linked ubiquitination"/>
    <property type="evidence" value="ECO:0007669"/>
    <property type="project" value="UniProtKB-UniRule"/>
</dbReference>
<dbReference type="Gene3D" id="2.130.10.10">
    <property type="entry name" value="YVTN repeat-like/Quinoprotein amine dehydrogenase"/>
    <property type="match status" value="1"/>
</dbReference>
<evidence type="ECO:0000256" key="11">
    <source>
        <dbReference type="ARBA" id="ARBA00022737"/>
    </source>
</evidence>
<accession>L1JKP1</accession>
<dbReference type="Gene3D" id="3.30.40.10">
    <property type="entry name" value="Zinc/RING finger domain, C3HC4 (zinc finger)"/>
    <property type="match status" value="1"/>
</dbReference>
<keyword evidence="12 18" id="KW-0227">DNA damage</keyword>
<evidence type="ECO:0000259" key="20">
    <source>
        <dbReference type="SMART" id="SM00504"/>
    </source>
</evidence>
<dbReference type="InterPro" id="IPR013083">
    <property type="entry name" value="Znf_RING/FYVE/PHD"/>
</dbReference>
<comment type="function">
    <text evidence="18">Ubiquitin-protein ligase which is mainly involved pre-mRNA splicing and DNA repair. Required for pre-mRNA splicing as component of the spliceosome.</text>
</comment>
<evidence type="ECO:0000313" key="21">
    <source>
        <dbReference type="EMBL" id="EKX48877.1"/>
    </source>
</evidence>
<dbReference type="InterPro" id="IPR055340">
    <property type="entry name" value="RING-Ubox_PRP19"/>
</dbReference>
<evidence type="ECO:0000256" key="19">
    <source>
        <dbReference type="SAM" id="MobiDB-lite"/>
    </source>
</evidence>
<evidence type="ECO:0000256" key="9">
    <source>
        <dbReference type="ARBA" id="ARBA00022679"/>
    </source>
</evidence>
<dbReference type="STRING" id="905079.L1JKP1"/>
<evidence type="ECO:0000256" key="7">
    <source>
        <dbReference type="ARBA" id="ARBA00022574"/>
    </source>
</evidence>
<dbReference type="InterPro" id="IPR013915">
    <property type="entry name" value="Prp19_cc"/>
</dbReference>
<evidence type="ECO:0000256" key="4">
    <source>
        <dbReference type="ARBA" id="ARBA00006388"/>
    </source>
</evidence>
<sequence length="500" mass="54382">MSGEAPREARMSIKSGLVFERSLIENYIQDHGTCPITGEPLSMEDIMEVKGNCYVKGRPVKSTSIPGMLSIFQEEWEQTVRECVVLRKLLEQTRQELSHTLYQHDAACRVISRLMKERDEAREALVKASAKGEFSLPSAGAASNGVKPTSGNDSMELDDGEGISEAVKAKMTEVSTTLSKNRKKREVSATLTPEDQISKFTEKKAFPVHMANAILCLDLHPNRENLTVTGGADNKVVIFDQKTEQAVHKIAAHSKKVTCVQFHPAAELVFSASADKTVKVWSSTSGENVYTFKEHQGEVTGVTLHATGDFIVSASHDKTWALHDLALGKCRKIVSEASITSGYSAASFHPDGLILGTATVDKLVRVWDVKTQQNVVTFAAHPGEVNSINFSENGYYVCTAGGDGFKIWDLRKVAKMSGQAVAVKHFSGDGEGNDAVFDYSGLYLACAGATSLQVYHTKSLNEVLSVPKAHSKSVSGVRFGPDAKFVVTASKDRQLKIFSS</sequence>
<keyword evidence="16 18" id="KW-0539">Nucleus</keyword>
<dbReference type="GO" id="GO:0000974">
    <property type="term" value="C:Prp19 complex"/>
    <property type="evidence" value="ECO:0007669"/>
    <property type="project" value="UniProtKB-UniRule"/>
</dbReference>
<dbReference type="EMBL" id="JH992984">
    <property type="protein sequence ID" value="EKX48877.1"/>
    <property type="molecule type" value="Genomic_DNA"/>
</dbReference>
<dbReference type="eggNOG" id="KOG0289">
    <property type="taxonomic scope" value="Eukaryota"/>
</dbReference>
<organism evidence="21">
    <name type="scientific">Guillardia theta (strain CCMP2712)</name>
    <name type="common">Cryptophyte</name>
    <dbReference type="NCBI Taxonomy" id="905079"/>
    <lineage>
        <taxon>Eukaryota</taxon>
        <taxon>Cryptophyceae</taxon>
        <taxon>Pyrenomonadales</taxon>
        <taxon>Geminigeraceae</taxon>
        <taxon>Guillardia</taxon>
    </lineage>
</organism>
<evidence type="ECO:0000256" key="17">
    <source>
        <dbReference type="PROSITE-ProRule" id="PRU00221"/>
    </source>
</evidence>
<dbReference type="EnsemblProtists" id="EKX48877">
    <property type="protein sequence ID" value="EKX48877"/>
    <property type="gene ID" value="GUITHDRAFT_93577"/>
</dbReference>
<evidence type="ECO:0000256" key="10">
    <source>
        <dbReference type="ARBA" id="ARBA00022728"/>
    </source>
</evidence>
<dbReference type="PaxDb" id="55529-EKX48877"/>
<evidence type="ECO:0000256" key="3">
    <source>
        <dbReference type="ARBA" id="ARBA00004906"/>
    </source>
</evidence>
<dbReference type="GO" id="GO:0005737">
    <property type="term" value="C:cytoplasm"/>
    <property type="evidence" value="ECO:0007669"/>
    <property type="project" value="TreeGrafter"/>
</dbReference>
<evidence type="ECO:0000256" key="8">
    <source>
        <dbReference type="ARBA" id="ARBA00022664"/>
    </source>
</evidence>
<evidence type="ECO:0000256" key="15">
    <source>
        <dbReference type="ARBA" id="ARBA00023204"/>
    </source>
</evidence>
<evidence type="ECO:0000256" key="6">
    <source>
        <dbReference type="ARBA" id="ARBA00015618"/>
    </source>
</evidence>
<dbReference type="InterPro" id="IPR036322">
    <property type="entry name" value="WD40_repeat_dom_sf"/>
</dbReference>
<dbReference type="GeneID" id="17305498"/>